<dbReference type="AlphaFoldDB" id="A0A0S4KZI0"/>
<gene>
    <name evidence="1" type="ORF">NITINOP_2895</name>
</gene>
<sequence>MAYRMGALLLQTSLFKDALQRARSKIIAGPPSLDRFGGMLGLAIRYQPSSSSGEPH</sequence>
<name>A0A0S4KZI0_9BACT</name>
<accession>A0A0S4KZI0</accession>
<reference evidence="2" key="1">
    <citation type="submission" date="2015-09" db="EMBL/GenBank/DDBJ databases">
        <authorList>
            <person name="Daims H."/>
        </authorList>
    </citation>
    <scope>NUCLEOTIDE SEQUENCE [LARGE SCALE GENOMIC DNA]</scope>
</reference>
<dbReference type="EMBL" id="LN885086">
    <property type="protein sequence ID" value="CUQ67867.1"/>
    <property type="molecule type" value="Genomic_DNA"/>
</dbReference>
<evidence type="ECO:0000313" key="1">
    <source>
        <dbReference type="EMBL" id="CUQ67867.1"/>
    </source>
</evidence>
<protein>
    <submittedName>
        <fullName evidence="1">Uncharacterized protein</fullName>
    </submittedName>
</protein>
<dbReference type="Proteomes" id="UP000066284">
    <property type="component" value="Chromosome 1"/>
</dbReference>
<organism evidence="1 2">
    <name type="scientific">Candidatus Nitrospira inopinata</name>
    <dbReference type="NCBI Taxonomy" id="1715989"/>
    <lineage>
        <taxon>Bacteria</taxon>
        <taxon>Pseudomonadati</taxon>
        <taxon>Nitrospirota</taxon>
        <taxon>Nitrospiria</taxon>
        <taxon>Nitrospirales</taxon>
        <taxon>Nitrospiraceae</taxon>
        <taxon>Nitrospira</taxon>
    </lineage>
</organism>
<dbReference type="KEGG" id="nio:NITINOP_2895"/>
<proteinExistence type="predicted"/>
<evidence type="ECO:0000313" key="2">
    <source>
        <dbReference type="Proteomes" id="UP000066284"/>
    </source>
</evidence>
<keyword evidence="2" id="KW-1185">Reference proteome</keyword>